<dbReference type="RefSeq" id="WP_279651461.1">
    <property type="nucleotide sequence ID" value="NZ_CP122539.1"/>
</dbReference>
<proteinExistence type="predicted"/>
<feature type="coiled-coil region" evidence="1">
    <location>
        <begin position="210"/>
        <end position="288"/>
    </location>
</feature>
<sequence>MTFKPFNISVFLLLVTGVVSAQQYNKKFSENFKTNKDVTVSINASNATIDVITWNKNEVAVEAVIEVEGLDKKEAQKYLDKWKFEALGNKTKVQIKANRNSFYSSGNDNIVFFNSSENNYPRVFQFDSDDKEIVVVPEIAEVPEVEIPEINFEEIEIPEINFEEIVTGLEDIEFDFDKYAKDGNDYFFQWKDGVNDITIKSKKEWEKFKKTDKYQELKKHQEERKKEIEEELEIVKKQRINQKELQRQLAKARAEIRKINRTELRKELANARKEMHKARKEMHKIRKNYFFKTESNDFMIDGKKVKITKKITIKVPKSATFDLNTRHCKVTLPKTKASGKVSYGTFKANELDGGKLTISYSPVNINSLNACTLFLNNVTDAQLASVTNTILHFNSSGVLLSNVYNDVEVKNEFGNLTIAKVHPNHANLKLFLNYAEAGVNLSEIQKAFTIESDKMQKLKEGSSAYNGNFILMSKDKKIRIEGKYSQLTLKN</sequence>
<accession>A0ABY8L4Q6</accession>
<protein>
    <recommendedName>
        <fullName evidence="5">Adhesin domain-containing protein</fullName>
    </recommendedName>
</protein>
<evidence type="ECO:0000256" key="1">
    <source>
        <dbReference type="SAM" id="Coils"/>
    </source>
</evidence>
<dbReference type="EMBL" id="CP122539">
    <property type="protein sequence ID" value="WGH75587.1"/>
    <property type="molecule type" value="Genomic_DNA"/>
</dbReference>
<evidence type="ECO:0000313" key="4">
    <source>
        <dbReference type="Proteomes" id="UP001232001"/>
    </source>
</evidence>
<feature type="chain" id="PRO_5046959400" description="Adhesin domain-containing protein" evidence="2">
    <location>
        <begin position="22"/>
        <end position="491"/>
    </location>
</feature>
<feature type="signal peptide" evidence="2">
    <location>
        <begin position="1"/>
        <end position="21"/>
    </location>
</feature>
<keyword evidence="2" id="KW-0732">Signal</keyword>
<evidence type="ECO:0008006" key="5">
    <source>
        <dbReference type="Google" id="ProtNLM"/>
    </source>
</evidence>
<dbReference type="Proteomes" id="UP001232001">
    <property type="component" value="Chromosome"/>
</dbReference>
<organism evidence="3 4">
    <name type="scientific">Tenacibaculum tangerinum</name>
    <dbReference type="NCBI Taxonomy" id="3038772"/>
    <lineage>
        <taxon>Bacteria</taxon>
        <taxon>Pseudomonadati</taxon>
        <taxon>Bacteroidota</taxon>
        <taxon>Flavobacteriia</taxon>
        <taxon>Flavobacteriales</taxon>
        <taxon>Flavobacteriaceae</taxon>
        <taxon>Tenacibaculum</taxon>
    </lineage>
</organism>
<keyword evidence="4" id="KW-1185">Reference proteome</keyword>
<reference evidence="3 4" key="1">
    <citation type="submission" date="2023-04" db="EMBL/GenBank/DDBJ databases">
        <title>Tenacibaculum tangerinum sp. nov., isolated from sea tidal flat of South Korea.</title>
        <authorList>
            <person name="Lee S.H."/>
            <person name="Kim J.-J."/>
        </authorList>
    </citation>
    <scope>NUCLEOTIDE SEQUENCE [LARGE SCALE GENOMIC DNA]</scope>
    <source>
        <strain evidence="3 4">GRR-S3-23</strain>
    </source>
</reference>
<keyword evidence="1" id="KW-0175">Coiled coil</keyword>
<evidence type="ECO:0000256" key="2">
    <source>
        <dbReference type="SAM" id="SignalP"/>
    </source>
</evidence>
<name>A0ABY8L4Q6_9FLAO</name>
<evidence type="ECO:0000313" key="3">
    <source>
        <dbReference type="EMBL" id="WGH75587.1"/>
    </source>
</evidence>
<gene>
    <name evidence="3" type="ORF">P8625_00045</name>
</gene>